<proteinExistence type="predicted"/>
<dbReference type="InterPro" id="IPR010998">
    <property type="entry name" value="Integrase_recombinase_N"/>
</dbReference>
<dbReference type="GO" id="GO:0003677">
    <property type="term" value="F:DNA binding"/>
    <property type="evidence" value="ECO:0007669"/>
    <property type="project" value="UniProtKB-KW"/>
</dbReference>
<keyword evidence="1" id="KW-0238">DNA-binding</keyword>
<feature type="non-terminal residue" evidence="2">
    <location>
        <position position="1"/>
    </location>
</feature>
<dbReference type="EMBL" id="NIXT01005396">
    <property type="protein sequence ID" value="OXE12347.1"/>
    <property type="molecule type" value="Genomic_DNA"/>
</dbReference>
<name>A0A227I1E2_VIBPH</name>
<reference evidence="2 3" key="1">
    <citation type="journal article" date="2017" name="Appl. Environ. Microbiol.">
        <title>Parallel evolution of two clades of a major Atlantic endemic Vibrio parahaemolyticus pathogen lineage by independent acquisition of related pathogenicity islands.</title>
        <authorList>
            <person name="Xu F."/>
            <person name="Gonzalez-Escalona N."/>
            <person name="Drees K.P."/>
            <person name="Sebra R.P."/>
            <person name="Cooper V.S."/>
            <person name="Jones S.H."/>
            <person name="Whistler C.A."/>
        </authorList>
    </citation>
    <scope>NUCLEOTIDE SEQUENCE [LARGE SCALE GENOMIC DNA]</scope>
    <source>
        <strain evidence="2 3">MAVP-3</strain>
    </source>
</reference>
<dbReference type="InterPro" id="IPR011010">
    <property type="entry name" value="DNA_brk_join_enz"/>
</dbReference>
<comment type="caution">
    <text evidence="2">The sequence shown here is derived from an EMBL/GenBank/DDBJ whole genome shotgun (WGS) entry which is preliminary data.</text>
</comment>
<sequence>ELRGTQAPTESEHQSLMLSECVELYLKDREKDNMQPKTFESYKARMRLMLYILGDRPIDSLKRADALMFKDKLLQLP</sequence>
<protein>
    <recommendedName>
        <fullName evidence="4">Integrase</fullName>
    </recommendedName>
</protein>
<organism evidence="2 3">
    <name type="scientific">Vibrio parahaemolyticus</name>
    <dbReference type="NCBI Taxonomy" id="670"/>
    <lineage>
        <taxon>Bacteria</taxon>
        <taxon>Pseudomonadati</taxon>
        <taxon>Pseudomonadota</taxon>
        <taxon>Gammaproteobacteria</taxon>
        <taxon>Vibrionales</taxon>
        <taxon>Vibrionaceae</taxon>
        <taxon>Vibrio</taxon>
    </lineage>
</organism>
<feature type="non-terminal residue" evidence="2">
    <location>
        <position position="77"/>
    </location>
</feature>
<dbReference type="SUPFAM" id="SSF56349">
    <property type="entry name" value="DNA breaking-rejoining enzymes"/>
    <property type="match status" value="1"/>
</dbReference>
<evidence type="ECO:0000313" key="3">
    <source>
        <dbReference type="Proteomes" id="UP000214596"/>
    </source>
</evidence>
<evidence type="ECO:0000256" key="1">
    <source>
        <dbReference type="ARBA" id="ARBA00023125"/>
    </source>
</evidence>
<dbReference type="Proteomes" id="UP000214596">
    <property type="component" value="Unassembled WGS sequence"/>
</dbReference>
<evidence type="ECO:0000313" key="2">
    <source>
        <dbReference type="EMBL" id="OXE12347.1"/>
    </source>
</evidence>
<accession>A0A227I1E2</accession>
<dbReference type="Gene3D" id="1.10.150.130">
    <property type="match status" value="1"/>
</dbReference>
<gene>
    <name evidence="2" type="ORF">CA163_38650</name>
</gene>
<dbReference type="AlphaFoldDB" id="A0A227I1E2"/>
<evidence type="ECO:0008006" key="4">
    <source>
        <dbReference type="Google" id="ProtNLM"/>
    </source>
</evidence>